<dbReference type="GO" id="GO:0035267">
    <property type="term" value="C:NuA4 histone acetyltransferase complex"/>
    <property type="evidence" value="ECO:0007669"/>
    <property type="project" value="TreeGrafter"/>
</dbReference>
<dbReference type="Gene3D" id="1.10.274.30">
    <property type="entry name" value="MRG domain"/>
    <property type="match status" value="1"/>
</dbReference>
<evidence type="ECO:0000256" key="4">
    <source>
        <dbReference type="ARBA" id="ARBA00018505"/>
    </source>
</evidence>
<dbReference type="InterPro" id="IPR053820">
    <property type="entry name" value="MSL3_chromo-like"/>
</dbReference>
<evidence type="ECO:0000313" key="17">
    <source>
        <dbReference type="Proteomes" id="UP000006753"/>
    </source>
</evidence>
<name>K1WUP4_MARBU</name>
<evidence type="ECO:0000256" key="8">
    <source>
        <dbReference type="ARBA" id="ARBA00023163"/>
    </source>
</evidence>
<evidence type="ECO:0000256" key="3">
    <source>
        <dbReference type="ARBA" id="ARBA00011353"/>
    </source>
</evidence>
<dbReference type="Proteomes" id="UP000006753">
    <property type="component" value="Unassembled WGS sequence"/>
</dbReference>
<evidence type="ECO:0000256" key="1">
    <source>
        <dbReference type="ARBA" id="ARBA00004123"/>
    </source>
</evidence>
<feature type="region of interest" description="Disordered" evidence="13">
    <location>
        <begin position="803"/>
        <end position="827"/>
    </location>
</feature>
<keyword evidence="6" id="KW-0156">Chromatin regulator</keyword>
<evidence type="ECO:0000256" key="6">
    <source>
        <dbReference type="ARBA" id="ARBA00022853"/>
    </source>
</evidence>
<feature type="region of interest" description="Disordered" evidence="13">
    <location>
        <begin position="560"/>
        <end position="617"/>
    </location>
</feature>
<dbReference type="PROSITE" id="PS51640">
    <property type="entry name" value="MRG"/>
    <property type="match status" value="1"/>
</dbReference>
<comment type="similarity">
    <text evidence="2">Belongs to the MRG family.</text>
</comment>
<feature type="compositionally biased region" description="Polar residues" evidence="13">
    <location>
        <begin position="732"/>
        <end position="741"/>
    </location>
</feature>
<dbReference type="InterPro" id="IPR008676">
    <property type="entry name" value="MRG"/>
</dbReference>
<evidence type="ECO:0000256" key="10">
    <source>
        <dbReference type="ARBA" id="ARBA00023242"/>
    </source>
</evidence>
<reference evidence="16 17" key="1">
    <citation type="journal article" date="2012" name="BMC Genomics">
        <title>Sequencing the genome of Marssonina brunnea reveals fungus-poplar co-evolution.</title>
        <authorList>
            <person name="Zhu S."/>
            <person name="Cao Y.-Z."/>
            <person name="Jiang C."/>
            <person name="Tan B.-Y."/>
            <person name="Wang Z."/>
            <person name="Feng S."/>
            <person name="Zhang L."/>
            <person name="Su X.-H."/>
            <person name="Brejova B."/>
            <person name="Vinar T."/>
            <person name="Xu M."/>
            <person name="Wang M.-X."/>
            <person name="Zhang S.-G."/>
            <person name="Huang M.-R."/>
            <person name="Wu R."/>
            <person name="Zhou Y."/>
        </authorList>
    </citation>
    <scope>NUCLEOTIDE SEQUENCE [LARGE SCALE GENOMIC DNA]</scope>
    <source>
        <strain evidence="16 17">MB_m1</strain>
    </source>
</reference>
<dbReference type="InParanoid" id="K1WUP4"/>
<dbReference type="Pfam" id="PF05712">
    <property type="entry name" value="MRG"/>
    <property type="match status" value="1"/>
</dbReference>
<dbReference type="GO" id="GO:0006355">
    <property type="term" value="P:regulation of DNA-templated transcription"/>
    <property type="evidence" value="ECO:0007669"/>
    <property type="project" value="InterPro"/>
</dbReference>
<dbReference type="Gene3D" id="2.30.30.140">
    <property type="match status" value="1"/>
</dbReference>
<dbReference type="PANTHER" id="PTHR10880">
    <property type="entry name" value="MORTALITY FACTOR 4-LIKE PROTEIN"/>
    <property type="match status" value="1"/>
</dbReference>
<dbReference type="InterPro" id="IPR026541">
    <property type="entry name" value="MRG_dom"/>
</dbReference>
<dbReference type="EMBL" id="JH921428">
    <property type="protein sequence ID" value="EKD21400.1"/>
    <property type="molecule type" value="Genomic_DNA"/>
</dbReference>
<evidence type="ECO:0000256" key="12">
    <source>
        <dbReference type="ARBA" id="ARBA00072864"/>
    </source>
</evidence>
<keyword evidence="10" id="KW-0539">Nucleus</keyword>
<comment type="function">
    <text evidence="11">Involved in deacetylation of histones, chromatin assembly and chromosome segregation. May act as a transcriptional oscillator, directing histone deacetylases to specific chromosomal domains. Component of the NuA4 histone acetyltransferase complex which is involved in transcriptional activation of selected genes principally by acetylation of nucleosomal histone H4 and H2A. The NuA4 complex is also involved in DNA repair.</text>
</comment>
<dbReference type="HOGENOM" id="CLU_016499_0_0_1"/>
<feature type="region of interest" description="Disordered" evidence="13">
    <location>
        <begin position="704"/>
        <end position="742"/>
    </location>
</feature>
<dbReference type="OrthoDB" id="124855at2759"/>
<feature type="region of interest" description="Disordered" evidence="13">
    <location>
        <begin position="104"/>
        <end position="149"/>
    </location>
</feature>
<comment type="subunit">
    <text evidence="3">Component of the NuA4 histone acetyltransferase complex.</text>
</comment>
<dbReference type="Pfam" id="PF22732">
    <property type="entry name" value="MSL3_chromo-like"/>
    <property type="match status" value="1"/>
</dbReference>
<comment type="subcellular location">
    <subcellularLocation>
        <location evidence="1">Nucleus</location>
    </subcellularLocation>
</comment>
<dbReference type="PANTHER" id="PTHR10880:SF15">
    <property type="entry name" value="MSL COMPLEX SUBUNIT 3"/>
    <property type="match status" value="1"/>
</dbReference>
<dbReference type="STRING" id="1072389.K1WUP4"/>
<gene>
    <name evidence="16" type="ORF">MBM_00513</name>
</gene>
<feature type="domain" description="MRG" evidence="14">
    <location>
        <begin position="862"/>
        <end position="1037"/>
    </location>
</feature>
<dbReference type="GO" id="GO:0006281">
    <property type="term" value="P:DNA repair"/>
    <property type="evidence" value="ECO:0007669"/>
    <property type="project" value="UniProtKB-KW"/>
</dbReference>
<dbReference type="CDD" id="cd18983">
    <property type="entry name" value="CBD_MSL3_like"/>
    <property type="match status" value="1"/>
</dbReference>
<evidence type="ECO:0000256" key="2">
    <source>
        <dbReference type="ARBA" id="ARBA00009093"/>
    </source>
</evidence>
<dbReference type="AlphaFoldDB" id="K1WUP4"/>
<feature type="compositionally biased region" description="Low complexity" evidence="13">
    <location>
        <begin position="810"/>
        <end position="823"/>
    </location>
</feature>
<evidence type="ECO:0000256" key="13">
    <source>
        <dbReference type="SAM" id="MobiDB-lite"/>
    </source>
</evidence>
<keyword evidence="9" id="KW-0234">DNA repair</keyword>
<dbReference type="KEGG" id="mbe:MBM_00513"/>
<dbReference type="InterPro" id="IPR038217">
    <property type="entry name" value="MRG_C_sf"/>
</dbReference>
<dbReference type="SUPFAM" id="SSF54160">
    <property type="entry name" value="Chromo domain-like"/>
    <property type="match status" value="1"/>
</dbReference>
<sequence>MAPSKAAAAAAASLFAKDEKVLCFHHDMLYEAKILDVRKTDEKDGERASWQYKIHYKGWKNTCWGSLADNSVYWDDWVLQDRIRKFTDENKEMAASMHNQMKQLRNPAPKTAAAKRGGGRANGSDFSSARGSEERHASVATQGVRGGARRHRDYDLETLEISSPHVKQRTTMSSSSLGDLDYDSDTTVSEDWESIYHPYDCERGYHDNPTLSSSLFGLYGMIIKSEQASFVSMPSQVAYQLRLTNCQSLEDDISKIAWGRKRVREDAMEPASAKRTPASPSMKIAEKQMQDCANLSAMRLASSISGGGVATRFWWDRGACPKTTSTTQTRAQKPRHGFFLPPSSSTASVLLNFLAAEAVPKQTAAHTVTTPNFDFADMLRRMVRLVVSPKGYRGNTTAPTPAKSPEVPGTLRRCSARVRGAQALASKYTTRSAQVAPTPQTMSKSTPHTYPDMPVATSAPPPPRILLRTNTPPEVKAKLAAALMRRKLLGPLETPAPQRKASHDIAKLVDMKDTTATQFAVRTVKRRRVSRDSTKASGLDSAIFTPSMAYSSKRKASNFEVHNNQSDHTTTSKMPQSKKPRLFEPEPEPEPDTKIEVEDEDQTEDEYRFEDEDQIENEVDEVVEPVLATGGTRSSRAARRSGAEGSDFVFAELVPSGKSRRKPLMSWSDPKSKDWDPIRVLNDDSLLAPDSLLRLPPKNFTYIDNNGKLREPPKYHAPKPKPATAAPHPQLQYHTKNGTASNRRHYEGRKRHHVLPTVGGIDIPETGSGWKPGGLFRGRRAQHMKALTANAEAGVDTRAPVVQETDDDSSFLSLPPSSTPPYSSDDKALIPNLLPETVPSFAKRYQGFMKHIARNVLTIHKIDQEENFQARPTVQLSIPDHIKAILVDDWENVTKNQQLVPIPAQVSVNEILDDYAEYESARRQEGTVQGDLLPEVVSGMKQYFRQSLSRILLYRFERIQYTEIRESFVPKDGDSAGRDVGDVYGAEHLCRLIVALPELIAQTNMDAQSVNRLREELTKLIIWLGKNIPKYFVKEYETPGSEYVEKARLV</sequence>
<evidence type="ECO:0000256" key="7">
    <source>
        <dbReference type="ARBA" id="ARBA00023015"/>
    </source>
</evidence>
<evidence type="ECO:0000256" key="5">
    <source>
        <dbReference type="ARBA" id="ARBA00022763"/>
    </source>
</evidence>
<evidence type="ECO:0000259" key="15">
    <source>
        <dbReference type="Pfam" id="PF22732"/>
    </source>
</evidence>
<accession>K1WUP4</accession>
<dbReference type="FunFam" id="1.10.274.30:FF:000004">
    <property type="entry name" value="Putative Chromatin modification-related protein eaf3"/>
    <property type="match status" value="1"/>
</dbReference>
<organism evidence="16 17">
    <name type="scientific">Marssonina brunnea f. sp. multigermtubi (strain MB_m1)</name>
    <name type="common">Marssonina leaf spot fungus</name>
    <dbReference type="NCBI Taxonomy" id="1072389"/>
    <lineage>
        <taxon>Eukaryota</taxon>
        <taxon>Fungi</taxon>
        <taxon>Dikarya</taxon>
        <taxon>Ascomycota</taxon>
        <taxon>Pezizomycotina</taxon>
        <taxon>Leotiomycetes</taxon>
        <taxon>Helotiales</taxon>
        <taxon>Drepanopezizaceae</taxon>
        <taxon>Drepanopeziza</taxon>
    </lineage>
</organism>
<dbReference type="InterPro" id="IPR016197">
    <property type="entry name" value="Chromo-like_dom_sf"/>
</dbReference>
<evidence type="ECO:0000256" key="9">
    <source>
        <dbReference type="ARBA" id="ARBA00023204"/>
    </source>
</evidence>
<protein>
    <recommendedName>
        <fullName evidence="4">Chromatin modification-related protein EAF3</fullName>
    </recommendedName>
    <alternativeName>
        <fullName evidence="12">Chromatin modification-related protein eaf3</fullName>
    </alternativeName>
</protein>
<feature type="compositionally biased region" description="Polar residues" evidence="13">
    <location>
        <begin position="427"/>
        <end position="448"/>
    </location>
</feature>
<dbReference type="eggNOG" id="KOG3001">
    <property type="taxonomic scope" value="Eukaryota"/>
</dbReference>
<feature type="domain" description="MSL3 chromodomain-like" evidence="15">
    <location>
        <begin position="15"/>
        <end position="98"/>
    </location>
</feature>
<evidence type="ECO:0000256" key="11">
    <source>
        <dbReference type="ARBA" id="ARBA00057322"/>
    </source>
</evidence>
<dbReference type="FunCoup" id="K1WUP4">
    <property type="interactions" value="618"/>
</dbReference>
<evidence type="ECO:0000259" key="14">
    <source>
        <dbReference type="Pfam" id="PF05712"/>
    </source>
</evidence>
<feature type="region of interest" description="Disordered" evidence="13">
    <location>
        <begin position="425"/>
        <end position="465"/>
    </location>
</feature>
<keyword evidence="7" id="KW-0805">Transcription regulation</keyword>
<feature type="compositionally biased region" description="Polar residues" evidence="13">
    <location>
        <begin position="560"/>
        <end position="575"/>
    </location>
</feature>
<proteinExistence type="inferred from homology"/>
<dbReference type="GO" id="GO:0006325">
    <property type="term" value="P:chromatin organization"/>
    <property type="evidence" value="ECO:0007669"/>
    <property type="project" value="UniProtKB-KW"/>
</dbReference>
<feature type="compositionally biased region" description="Acidic residues" evidence="13">
    <location>
        <begin position="597"/>
        <end position="617"/>
    </location>
</feature>
<keyword evidence="17" id="KW-1185">Reference proteome</keyword>
<dbReference type="GO" id="GO:0032221">
    <property type="term" value="C:Rpd3S complex"/>
    <property type="evidence" value="ECO:0007669"/>
    <property type="project" value="TreeGrafter"/>
</dbReference>
<keyword evidence="8" id="KW-0804">Transcription</keyword>
<keyword evidence="5" id="KW-0227">DNA damage</keyword>
<evidence type="ECO:0000313" key="16">
    <source>
        <dbReference type="EMBL" id="EKD21400.1"/>
    </source>
</evidence>